<reference evidence="1" key="1">
    <citation type="submission" date="2020-08" db="EMBL/GenBank/DDBJ databases">
        <title>Multicomponent nature underlies the extraordinary mechanical properties of spider dragline silk.</title>
        <authorList>
            <person name="Kono N."/>
            <person name="Nakamura H."/>
            <person name="Mori M."/>
            <person name="Yoshida Y."/>
            <person name="Ohtoshi R."/>
            <person name="Malay A.D."/>
            <person name="Moran D.A.P."/>
            <person name="Tomita M."/>
            <person name="Numata K."/>
            <person name="Arakawa K."/>
        </authorList>
    </citation>
    <scope>NUCLEOTIDE SEQUENCE</scope>
</reference>
<sequence length="290" mass="34993">MIELFFIPSLEHMNAVTIAILICRDFEFKKGIHLYSSEKDIHTRIVSKALGKVSSLPLPTVLQERIAYLIHPIFLEIHKWRMDHYRMLGFNIELEGSICWKSEGTIDRHETALALVQKKKYRYHGGVVDWSRVAMQNLERYFWNDSGSPVWFRYLYPELPSHLKSYYLSYIMDYSLLPFNNLRFILAKMDENLKKHFFQKYSYVTLEHFLHSPFQDIFMEVADLMWEDLPITDFLYLLNKLRERVTENWRDFDYSKLLREFWYHSPAHCKEFAKTVMHDYNVFMNGIEKK</sequence>
<organism evidence="1 2">
    <name type="scientific">Nephila pilipes</name>
    <name type="common">Giant wood spider</name>
    <name type="synonym">Nephila maculata</name>
    <dbReference type="NCBI Taxonomy" id="299642"/>
    <lineage>
        <taxon>Eukaryota</taxon>
        <taxon>Metazoa</taxon>
        <taxon>Ecdysozoa</taxon>
        <taxon>Arthropoda</taxon>
        <taxon>Chelicerata</taxon>
        <taxon>Arachnida</taxon>
        <taxon>Araneae</taxon>
        <taxon>Araneomorphae</taxon>
        <taxon>Entelegynae</taxon>
        <taxon>Araneoidea</taxon>
        <taxon>Nephilidae</taxon>
        <taxon>Nephila</taxon>
    </lineage>
</organism>
<comment type="caution">
    <text evidence="1">The sequence shown here is derived from an EMBL/GenBank/DDBJ whole genome shotgun (WGS) entry which is preliminary data.</text>
</comment>
<dbReference type="AlphaFoldDB" id="A0A8X6PGZ1"/>
<dbReference type="Proteomes" id="UP000887013">
    <property type="component" value="Unassembled WGS sequence"/>
</dbReference>
<dbReference type="EMBL" id="BMAW01116422">
    <property type="protein sequence ID" value="GFT70599.1"/>
    <property type="molecule type" value="Genomic_DNA"/>
</dbReference>
<protein>
    <submittedName>
        <fullName evidence="1">Uncharacterized protein</fullName>
    </submittedName>
</protein>
<keyword evidence="2" id="KW-1185">Reference proteome</keyword>
<evidence type="ECO:0000313" key="2">
    <source>
        <dbReference type="Proteomes" id="UP000887013"/>
    </source>
</evidence>
<proteinExistence type="predicted"/>
<name>A0A8X6PGZ1_NEPPI</name>
<accession>A0A8X6PGZ1</accession>
<evidence type="ECO:0000313" key="1">
    <source>
        <dbReference type="EMBL" id="GFT70599.1"/>
    </source>
</evidence>
<gene>
    <name evidence="1" type="primary">AVEN_26681_1</name>
    <name evidence="1" type="ORF">NPIL_200541</name>
</gene>